<proteinExistence type="predicted"/>
<keyword evidence="3" id="KW-1185">Reference proteome</keyword>
<evidence type="ECO:0000313" key="2">
    <source>
        <dbReference type="EMBL" id="SMX31304.1"/>
    </source>
</evidence>
<evidence type="ECO:0000256" key="1">
    <source>
        <dbReference type="SAM" id="MobiDB-lite"/>
    </source>
</evidence>
<gene>
    <name evidence="2" type="ORF">COL8621_00380</name>
</gene>
<feature type="region of interest" description="Disordered" evidence="1">
    <location>
        <begin position="66"/>
        <end position="89"/>
    </location>
</feature>
<sequence length="89" mass="9531">MVASMSSVLAKGLLQNVMMFSCPKWVSAVYQCAILIVANSEYPSPLELGKKLRSSKPKWTMAVLSDQNGSFQGQNGKTMGASTTGNINT</sequence>
<evidence type="ECO:0000313" key="3">
    <source>
        <dbReference type="Proteomes" id="UP000202922"/>
    </source>
</evidence>
<dbReference type="Proteomes" id="UP000202922">
    <property type="component" value="Unassembled WGS sequence"/>
</dbReference>
<reference evidence="3" key="1">
    <citation type="submission" date="2017-05" db="EMBL/GenBank/DDBJ databases">
        <authorList>
            <person name="Rodrigo-Torres L."/>
            <person name="Arahal R. D."/>
            <person name="Lucena T."/>
        </authorList>
    </citation>
    <scope>NUCLEOTIDE SEQUENCE [LARGE SCALE GENOMIC DNA]</scope>
    <source>
        <strain evidence="3">CECT 8621</strain>
    </source>
</reference>
<name>A0A238JM75_9RHOB</name>
<organism evidence="2 3">
    <name type="scientific">Actibacterium lipolyticum</name>
    <dbReference type="NCBI Taxonomy" id="1524263"/>
    <lineage>
        <taxon>Bacteria</taxon>
        <taxon>Pseudomonadati</taxon>
        <taxon>Pseudomonadota</taxon>
        <taxon>Alphaproteobacteria</taxon>
        <taxon>Rhodobacterales</taxon>
        <taxon>Roseobacteraceae</taxon>
        <taxon>Actibacterium</taxon>
    </lineage>
</organism>
<protein>
    <submittedName>
        <fullName evidence="2">Uncharacterized protein</fullName>
    </submittedName>
</protein>
<accession>A0A238JM75</accession>
<dbReference type="EMBL" id="FXYE01000001">
    <property type="protein sequence ID" value="SMX31304.1"/>
    <property type="molecule type" value="Genomic_DNA"/>
</dbReference>
<dbReference type="AlphaFoldDB" id="A0A238JM75"/>